<feature type="region of interest" description="Disordered" evidence="1">
    <location>
        <begin position="41"/>
        <end position="75"/>
    </location>
</feature>
<feature type="compositionally biased region" description="Polar residues" evidence="1">
    <location>
        <begin position="43"/>
        <end position="75"/>
    </location>
</feature>
<proteinExistence type="predicted"/>
<feature type="compositionally biased region" description="Basic and acidic residues" evidence="1">
    <location>
        <begin position="371"/>
        <end position="449"/>
    </location>
</feature>
<dbReference type="EMBL" id="JASPKY010000274">
    <property type="protein sequence ID" value="KAK9711728.1"/>
    <property type="molecule type" value="Genomic_DNA"/>
</dbReference>
<dbReference type="GO" id="GO:0008061">
    <property type="term" value="F:chitin binding"/>
    <property type="evidence" value="ECO:0007669"/>
    <property type="project" value="InterPro"/>
</dbReference>
<feature type="region of interest" description="Disordered" evidence="1">
    <location>
        <begin position="267"/>
        <end position="577"/>
    </location>
</feature>
<dbReference type="Proteomes" id="UP001458880">
    <property type="component" value="Unassembled WGS sequence"/>
</dbReference>
<dbReference type="InterPro" id="IPR002557">
    <property type="entry name" value="Chitin-bd_dom"/>
</dbReference>
<evidence type="ECO:0000259" key="3">
    <source>
        <dbReference type="PROSITE" id="PS50940"/>
    </source>
</evidence>
<feature type="compositionally biased region" description="Polar residues" evidence="1">
    <location>
        <begin position="520"/>
        <end position="529"/>
    </location>
</feature>
<keyword evidence="5" id="KW-1185">Reference proteome</keyword>
<evidence type="ECO:0000313" key="4">
    <source>
        <dbReference type="EMBL" id="KAK9711728.1"/>
    </source>
</evidence>
<feature type="compositionally biased region" description="Low complexity" evidence="1">
    <location>
        <begin position="480"/>
        <end position="489"/>
    </location>
</feature>
<protein>
    <submittedName>
        <fullName evidence="4">Chitin binding Peritrophin-A domain</fullName>
    </submittedName>
</protein>
<feature type="compositionally biased region" description="Basic and acidic residues" evidence="1">
    <location>
        <begin position="305"/>
        <end position="321"/>
    </location>
</feature>
<feature type="compositionally biased region" description="Basic and acidic residues" evidence="1">
    <location>
        <begin position="501"/>
        <end position="519"/>
    </location>
</feature>
<dbReference type="AlphaFoldDB" id="A0AAW1K386"/>
<dbReference type="InterPro" id="IPR052976">
    <property type="entry name" value="Scoloptoxin-like"/>
</dbReference>
<gene>
    <name evidence="4" type="ORF">QE152_g25286</name>
</gene>
<feature type="compositionally biased region" description="Basic and acidic residues" evidence="1">
    <location>
        <begin position="558"/>
        <end position="571"/>
    </location>
</feature>
<keyword evidence="2" id="KW-0732">Signal</keyword>
<feature type="region of interest" description="Disordered" evidence="1">
    <location>
        <begin position="643"/>
        <end position="662"/>
    </location>
</feature>
<dbReference type="GO" id="GO:0005576">
    <property type="term" value="C:extracellular region"/>
    <property type="evidence" value="ECO:0007669"/>
    <property type="project" value="InterPro"/>
</dbReference>
<accession>A0AAW1K386</accession>
<dbReference type="Pfam" id="PF01607">
    <property type="entry name" value="CBM_14"/>
    <property type="match status" value="1"/>
</dbReference>
<dbReference type="PANTHER" id="PTHR22933:SF40">
    <property type="entry name" value="CUTICULAR PROTEIN ANALOGOUS TO PERITROPHINS 1-H"/>
    <property type="match status" value="1"/>
</dbReference>
<name>A0AAW1K386_POPJA</name>
<dbReference type="PANTHER" id="PTHR22933">
    <property type="entry name" value="FI18007P1-RELATED"/>
    <property type="match status" value="1"/>
</dbReference>
<evidence type="ECO:0000313" key="5">
    <source>
        <dbReference type="Proteomes" id="UP001458880"/>
    </source>
</evidence>
<evidence type="ECO:0000256" key="2">
    <source>
        <dbReference type="SAM" id="SignalP"/>
    </source>
</evidence>
<feature type="compositionally biased region" description="Basic residues" evidence="1">
    <location>
        <begin position="282"/>
        <end position="291"/>
    </location>
</feature>
<dbReference type="InterPro" id="IPR036508">
    <property type="entry name" value="Chitin-bd_dom_sf"/>
</dbReference>
<dbReference type="PROSITE" id="PS50940">
    <property type="entry name" value="CHIT_BIND_II"/>
    <property type="match status" value="1"/>
</dbReference>
<feature type="chain" id="PRO_5043385224" evidence="2">
    <location>
        <begin position="26"/>
        <end position="805"/>
    </location>
</feature>
<organism evidence="4 5">
    <name type="scientific">Popillia japonica</name>
    <name type="common">Japanese beetle</name>
    <dbReference type="NCBI Taxonomy" id="7064"/>
    <lineage>
        <taxon>Eukaryota</taxon>
        <taxon>Metazoa</taxon>
        <taxon>Ecdysozoa</taxon>
        <taxon>Arthropoda</taxon>
        <taxon>Hexapoda</taxon>
        <taxon>Insecta</taxon>
        <taxon>Pterygota</taxon>
        <taxon>Neoptera</taxon>
        <taxon>Endopterygota</taxon>
        <taxon>Coleoptera</taxon>
        <taxon>Polyphaga</taxon>
        <taxon>Scarabaeiformia</taxon>
        <taxon>Scarabaeidae</taxon>
        <taxon>Rutelinae</taxon>
        <taxon>Popillia</taxon>
    </lineage>
</organism>
<feature type="compositionally biased region" description="Acidic residues" evidence="1">
    <location>
        <begin position="490"/>
        <end position="500"/>
    </location>
</feature>
<dbReference type="Gene3D" id="2.170.140.10">
    <property type="entry name" value="Chitin binding domain"/>
    <property type="match status" value="1"/>
</dbReference>
<evidence type="ECO:0000256" key="1">
    <source>
        <dbReference type="SAM" id="MobiDB-lite"/>
    </source>
</evidence>
<reference evidence="4 5" key="1">
    <citation type="journal article" date="2024" name="BMC Genomics">
        <title>De novo assembly and annotation of Popillia japonica's genome with initial clues to its potential as an invasive pest.</title>
        <authorList>
            <person name="Cucini C."/>
            <person name="Boschi S."/>
            <person name="Funari R."/>
            <person name="Cardaioli E."/>
            <person name="Iannotti N."/>
            <person name="Marturano G."/>
            <person name="Paoli F."/>
            <person name="Bruttini M."/>
            <person name="Carapelli A."/>
            <person name="Frati F."/>
            <person name="Nardi F."/>
        </authorList>
    </citation>
    <scope>NUCLEOTIDE SEQUENCE [LARGE SCALE GENOMIC DNA]</scope>
    <source>
        <strain evidence="4">DMR45628</strain>
    </source>
</reference>
<feature type="signal peptide" evidence="2">
    <location>
        <begin position="1"/>
        <end position="25"/>
    </location>
</feature>
<dbReference type="SMART" id="SM00494">
    <property type="entry name" value="ChtBD2"/>
    <property type="match status" value="1"/>
</dbReference>
<dbReference type="SUPFAM" id="SSF57625">
    <property type="entry name" value="Invertebrate chitin-binding proteins"/>
    <property type="match status" value="1"/>
</dbReference>
<feature type="domain" description="Chitin-binding type-2" evidence="3">
    <location>
        <begin position="113"/>
        <end position="170"/>
    </location>
</feature>
<comment type="caution">
    <text evidence="4">The sequence shown here is derived from an EMBL/GenBank/DDBJ whole genome shotgun (WGS) entry which is preliminary data.</text>
</comment>
<sequence length="805" mass="94444">MKRPPGLWLLLTIVALWLKVQDVYSVRATALIFGKTTTTTTTLAPPSDTSNESNDAGITEASSPETETQNSTKPQLTGIPQIDYIYDPNLPRELNGYNLSEYPFYDRVPEDLNFKCDGLHDGFYASVPHKCQVYHHCLFGVRYDFLCANYTAFDQKTFICHFVSEVDCLNSKKFWHRNDALYKATTTTTVKPPPIYTLPPAPATSVPIVPILQRRPERPRRPLARRRPYEYYDEEYDDDYYEKPARRQRPRYRPRVYDDEYDYEEEDYVRRPNGRRNENRKPFKSRNSNRRRPYDDEEYEDEMDDTRRPDSGRRNSDDARRPLKRRPSEDDEYDRRTYDRPRKKGYRRPIDEEYEDDPPPRRASDRRKNKNRDERDEVVDEERPRSKSNRDDRPRQNSDRNRNNDSVDDNSPRNRNDRDRTKNEESLGDDRTSRNSDKIKPDEYDEKPLQKPPVSIYDRQRPALKVRPPVPAHQQSKYSPKVTKTTTPEPVEEEYYDDLQEDIKKQEEPRKSTAKENTRKIITTTQSSFKRGYGNVKKSEDYEDDLEPVTRRSNKRPKYGDDNFGNKDRRVFSNSRRRPVIEEYDDYEEKSKIIPEKSTTTTTTTTTTKEPPREPVVKVVKRPFLLPSRGGSPYPRGLLPVGAKAADTSSNDELQDTKFRDETGEVNTDNKLVKVIKIPVSRNNKNNYDEEFTPISNRPITRIVKIATTTTTTTEKPKAIERNPLDLDENEYDVTLNDALNPTLPNLPIRNFPTGFSAQNDYTYNTVQRPRIEQPEANNIRYKAVPVFQSFRQSPRVTQAIYSPY</sequence>
<feature type="compositionally biased region" description="Acidic residues" evidence="1">
    <location>
        <begin position="295"/>
        <end position="304"/>
    </location>
</feature>